<dbReference type="InterPro" id="IPR015797">
    <property type="entry name" value="NUDIX_hydrolase-like_dom_sf"/>
</dbReference>
<comment type="caution">
    <text evidence="8">The sequence shown here is derived from an EMBL/GenBank/DDBJ whole genome shotgun (WGS) entry which is preliminary data.</text>
</comment>
<comment type="cofactor">
    <cofactor evidence="2">
        <name>Mg(2+)</name>
        <dbReference type="ChEBI" id="CHEBI:18420"/>
    </cofactor>
</comment>
<dbReference type="Pfam" id="PF00293">
    <property type="entry name" value="NUDIX"/>
    <property type="match status" value="1"/>
</dbReference>
<dbReference type="CDD" id="cd03426">
    <property type="entry name" value="NUDIX_CoAse_Nudt7"/>
    <property type="match status" value="1"/>
</dbReference>
<evidence type="ECO:0000256" key="3">
    <source>
        <dbReference type="ARBA" id="ARBA00022723"/>
    </source>
</evidence>
<evidence type="ECO:0000259" key="7">
    <source>
        <dbReference type="PROSITE" id="PS51462"/>
    </source>
</evidence>
<reference evidence="8" key="1">
    <citation type="journal article" date="2023" name="PLoS Negl. Trop. Dis.">
        <title>A genome sequence for Biomphalaria pfeifferi, the major vector snail for the human-infecting parasite Schistosoma mansoni.</title>
        <authorList>
            <person name="Bu L."/>
            <person name="Lu L."/>
            <person name="Laidemitt M.R."/>
            <person name="Zhang S.M."/>
            <person name="Mutuku M."/>
            <person name="Mkoji G."/>
            <person name="Steinauer M."/>
            <person name="Loker E.S."/>
        </authorList>
    </citation>
    <scope>NUCLEOTIDE SEQUENCE</scope>
    <source>
        <strain evidence="8">KasaAsao</strain>
    </source>
</reference>
<keyword evidence="5" id="KW-0460">Magnesium</keyword>
<dbReference type="InterPro" id="IPR045121">
    <property type="entry name" value="CoAse"/>
</dbReference>
<evidence type="ECO:0000313" key="8">
    <source>
        <dbReference type="EMBL" id="KAK0040686.1"/>
    </source>
</evidence>
<proteinExistence type="predicted"/>
<organism evidence="8 9">
    <name type="scientific">Biomphalaria pfeifferi</name>
    <name type="common">Bloodfluke planorb</name>
    <name type="synonym">Freshwater snail</name>
    <dbReference type="NCBI Taxonomy" id="112525"/>
    <lineage>
        <taxon>Eukaryota</taxon>
        <taxon>Metazoa</taxon>
        <taxon>Spiralia</taxon>
        <taxon>Lophotrochozoa</taxon>
        <taxon>Mollusca</taxon>
        <taxon>Gastropoda</taxon>
        <taxon>Heterobranchia</taxon>
        <taxon>Euthyneura</taxon>
        <taxon>Panpulmonata</taxon>
        <taxon>Hygrophila</taxon>
        <taxon>Lymnaeoidea</taxon>
        <taxon>Planorbidae</taxon>
        <taxon>Biomphalaria</taxon>
    </lineage>
</organism>
<sequence length="300" mass="33608">MRGDGDGSRCSFRVEDSLLPSPNLPLDDGGWEQAGFKPKTIDISERQSSPQTTRPGSQIIKAMAEAKIMAEITNKLSSFDIRNCSPYPETKYGFKRAAVLLPLMLKNDELYLLLTKRSKNMRNHPSTVSFPGGMREENDLSDVDTALREAQEEIGLKPNTVQIVAVLTRGITLPNTIVYPVVGIIPNDFVPIPNPVEVDYTIVVPLKTFLDPKCVRYSEFKFRGISIVNRSVFHQDEVHGVEIVWGFTANYCTFLAKIILENEDFLAIFNDSTYPLQNMASDLVEYFDFITSTSAVNSKL</sequence>
<keyword evidence="3" id="KW-0479">Metal-binding</keyword>
<dbReference type="GO" id="GO:0046872">
    <property type="term" value="F:metal ion binding"/>
    <property type="evidence" value="ECO:0007669"/>
    <property type="project" value="UniProtKB-KW"/>
</dbReference>
<gene>
    <name evidence="8" type="ORF">Bpfe_029889</name>
</gene>
<dbReference type="Proteomes" id="UP001233172">
    <property type="component" value="Unassembled WGS sequence"/>
</dbReference>
<dbReference type="PANTHER" id="PTHR12992:SF24">
    <property type="entry name" value="PEROXISOMAL COENZYME A DIPHOSPHATASE NUDT7"/>
    <property type="match status" value="1"/>
</dbReference>
<dbReference type="InterPro" id="IPR000086">
    <property type="entry name" value="NUDIX_hydrolase_dom"/>
</dbReference>
<dbReference type="SUPFAM" id="SSF55811">
    <property type="entry name" value="Nudix"/>
    <property type="match status" value="1"/>
</dbReference>
<evidence type="ECO:0000256" key="4">
    <source>
        <dbReference type="ARBA" id="ARBA00022801"/>
    </source>
</evidence>
<evidence type="ECO:0000313" key="9">
    <source>
        <dbReference type="Proteomes" id="UP001233172"/>
    </source>
</evidence>
<dbReference type="Gene3D" id="3.90.79.10">
    <property type="entry name" value="Nucleoside Triphosphate Pyrophosphohydrolase"/>
    <property type="match status" value="1"/>
</dbReference>
<dbReference type="GO" id="GO:0015938">
    <property type="term" value="P:coenzyme A catabolic process"/>
    <property type="evidence" value="ECO:0007669"/>
    <property type="project" value="TreeGrafter"/>
</dbReference>
<accession>A0AAD8EVG2</accession>
<dbReference type="AlphaFoldDB" id="A0AAD8EVG2"/>
<comment type="cofactor">
    <cofactor evidence="1">
        <name>Mn(2+)</name>
        <dbReference type="ChEBI" id="CHEBI:29035"/>
    </cofactor>
</comment>
<keyword evidence="9" id="KW-1185">Reference proteome</keyword>
<dbReference type="GO" id="GO:0010945">
    <property type="term" value="F:coenzyme A diphosphatase activity"/>
    <property type="evidence" value="ECO:0007669"/>
    <property type="project" value="InterPro"/>
</dbReference>
<protein>
    <submittedName>
        <fullName evidence="8">Peroxisomal coenzyme A diphosphatase NUDT7</fullName>
    </submittedName>
</protein>
<feature type="domain" description="Nudix hydrolase" evidence="7">
    <location>
        <begin position="94"/>
        <end position="230"/>
    </location>
</feature>
<dbReference type="EMBL" id="JASAOG010000311">
    <property type="protein sequence ID" value="KAK0040686.1"/>
    <property type="molecule type" value="Genomic_DNA"/>
</dbReference>
<evidence type="ECO:0000256" key="6">
    <source>
        <dbReference type="ARBA" id="ARBA00023211"/>
    </source>
</evidence>
<dbReference type="PROSITE" id="PS51462">
    <property type="entry name" value="NUDIX"/>
    <property type="match status" value="1"/>
</dbReference>
<reference evidence="8" key="2">
    <citation type="submission" date="2023-04" db="EMBL/GenBank/DDBJ databases">
        <authorList>
            <person name="Bu L."/>
            <person name="Lu L."/>
            <person name="Laidemitt M.R."/>
            <person name="Zhang S.M."/>
            <person name="Mutuku M."/>
            <person name="Mkoji G."/>
            <person name="Steinauer M."/>
            <person name="Loker E.S."/>
        </authorList>
    </citation>
    <scope>NUCLEOTIDE SEQUENCE</scope>
    <source>
        <strain evidence="8">KasaAsao</strain>
        <tissue evidence="8">Whole Snail</tissue>
    </source>
</reference>
<evidence type="ECO:0000256" key="5">
    <source>
        <dbReference type="ARBA" id="ARBA00022842"/>
    </source>
</evidence>
<evidence type="ECO:0000256" key="2">
    <source>
        <dbReference type="ARBA" id="ARBA00001946"/>
    </source>
</evidence>
<evidence type="ECO:0000256" key="1">
    <source>
        <dbReference type="ARBA" id="ARBA00001936"/>
    </source>
</evidence>
<keyword evidence="4" id="KW-0378">Hydrolase</keyword>
<keyword evidence="6" id="KW-0464">Manganese</keyword>
<dbReference type="PANTHER" id="PTHR12992">
    <property type="entry name" value="NUDIX HYDROLASE"/>
    <property type="match status" value="1"/>
</dbReference>
<name>A0AAD8EVG2_BIOPF</name>